<dbReference type="FunFam" id="2.60.120.200:FF:000124">
    <property type="entry name" value="Galectin-4"/>
    <property type="match status" value="1"/>
</dbReference>
<dbReference type="SUPFAM" id="SSF49899">
    <property type="entry name" value="Concanavalin A-like lectins/glucanases"/>
    <property type="match status" value="2"/>
</dbReference>
<organism evidence="5 6">
    <name type="scientific">Sinanodonta woodiana</name>
    <name type="common">Chinese pond mussel</name>
    <name type="synonym">Anodonta woodiana</name>
    <dbReference type="NCBI Taxonomy" id="1069815"/>
    <lineage>
        <taxon>Eukaryota</taxon>
        <taxon>Metazoa</taxon>
        <taxon>Spiralia</taxon>
        <taxon>Lophotrochozoa</taxon>
        <taxon>Mollusca</taxon>
        <taxon>Bivalvia</taxon>
        <taxon>Autobranchia</taxon>
        <taxon>Heteroconchia</taxon>
        <taxon>Palaeoheterodonta</taxon>
        <taxon>Unionida</taxon>
        <taxon>Unionoidea</taxon>
        <taxon>Unionidae</taxon>
        <taxon>Unioninae</taxon>
        <taxon>Sinanodonta</taxon>
    </lineage>
</organism>
<dbReference type="Pfam" id="PF00337">
    <property type="entry name" value="Gal-bind_lectin"/>
    <property type="match status" value="2"/>
</dbReference>
<dbReference type="PANTHER" id="PTHR11346:SF176">
    <property type="entry name" value="32 KDA BETA-GALACTOSIDE-BINDING LECTIN LEC-3"/>
    <property type="match status" value="1"/>
</dbReference>
<dbReference type="SMART" id="SM00908">
    <property type="entry name" value="Gal-bind_lectin"/>
    <property type="match status" value="2"/>
</dbReference>
<comment type="caution">
    <text evidence="5">The sequence shown here is derived from an EMBL/GenBank/DDBJ whole genome shotgun (WGS) entry which is preliminary data.</text>
</comment>
<keyword evidence="2" id="KW-0677">Repeat</keyword>
<evidence type="ECO:0000256" key="2">
    <source>
        <dbReference type="ARBA" id="ARBA00022737"/>
    </source>
</evidence>
<evidence type="ECO:0000259" key="4">
    <source>
        <dbReference type="PROSITE" id="PS51304"/>
    </source>
</evidence>
<dbReference type="InterPro" id="IPR001079">
    <property type="entry name" value="Galectin_CRD"/>
</dbReference>
<proteinExistence type="predicted"/>
<accession>A0ABD3WLS0</accession>
<dbReference type="PANTHER" id="PTHR11346">
    <property type="entry name" value="GALECTIN"/>
    <property type="match status" value="1"/>
</dbReference>
<feature type="domain" description="Galectin" evidence="4">
    <location>
        <begin position="175"/>
        <end position="312"/>
    </location>
</feature>
<evidence type="ECO:0000313" key="6">
    <source>
        <dbReference type="Proteomes" id="UP001634394"/>
    </source>
</evidence>
<name>A0ABD3WLS0_SINWO</name>
<dbReference type="CDD" id="cd00070">
    <property type="entry name" value="GLECT"/>
    <property type="match status" value="2"/>
</dbReference>
<keyword evidence="1 3" id="KW-0430">Lectin</keyword>
<dbReference type="PROSITE" id="PS51304">
    <property type="entry name" value="GALECTIN"/>
    <property type="match status" value="2"/>
</dbReference>
<keyword evidence="6" id="KW-1185">Reference proteome</keyword>
<gene>
    <name evidence="5" type="ORF">ACJMK2_037452</name>
</gene>
<dbReference type="InterPro" id="IPR044156">
    <property type="entry name" value="Galectin-like"/>
</dbReference>
<protein>
    <recommendedName>
        <fullName evidence="3">Galectin</fullName>
    </recommendedName>
</protein>
<feature type="domain" description="Galectin" evidence="4">
    <location>
        <begin position="10"/>
        <end position="142"/>
    </location>
</feature>
<evidence type="ECO:0000313" key="5">
    <source>
        <dbReference type="EMBL" id="KAL3874440.1"/>
    </source>
</evidence>
<dbReference type="InterPro" id="IPR013320">
    <property type="entry name" value="ConA-like_dom_sf"/>
</dbReference>
<reference evidence="5 6" key="1">
    <citation type="submission" date="2024-11" db="EMBL/GenBank/DDBJ databases">
        <title>Chromosome-level genome assembly of the freshwater bivalve Anodonta woodiana.</title>
        <authorList>
            <person name="Chen X."/>
        </authorList>
    </citation>
    <scope>NUCLEOTIDE SEQUENCE [LARGE SCALE GENOMIC DNA]</scope>
    <source>
        <strain evidence="5">MN2024</strain>
        <tissue evidence="5">Gills</tissue>
    </source>
</reference>
<dbReference type="GO" id="GO:0030246">
    <property type="term" value="F:carbohydrate binding"/>
    <property type="evidence" value="ECO:0007669"/>
    <property type="project" value="UniProtKB-UniRule"/>
</dbReference>
<dbReference type="SMART" id="SM00276">
    <property type="entry name" value="GLECT"/>
    <property type="match status" value="2"/>
</dbReference>
<dbReference type="Gene3D" id="2.60.120.200">
    <property type="match status" value="2"/>
</dbReference>
<dbReference type="AlphaFoldDB" id="A0ABD3WLS0"/>
<sequence length="312" mass="35256">MAGMISHPQTPYVGPVILQDGTKIHIQGVPEHHQTQFVIALQSGPNIHQRTEIPLWFNPRFNENQVVRNTLTGGSWGPEERHGGFPFQQGQIYNVEILVRSKKYEVSVNGHKFEKYKHRLPISAVTHLVVEGGTKIHQIYTEGPSYFPGVVGGFLPPPGPMMQTVAPIFNPPTPFTQSIPGGIYPGKLIYISGIPSPNPTRFSIYLQNGMTYEPGHIGLVVDARFSFNSDRNVLVRNHRERGNWGREEREVSHFPFIPNVAFDMIILVEEHQFKVAVNNQHLLEFHHRIKPISSIDTLRIDGSVALTQIRFQ</sequence>
<dbReference type="Proteomes" id="UP001634394">
    <property type="component" value="Unassembled WGS sequence"/>
</dbReference>
<dbReference type="EMBL" id="JBJQND010000006">
    <property type="protein sequence ID" value="KAL3874440.1"/>
    <property type="molecule type" value="Genomic_DNA"/>
</dbReference>
<evidence type="ECO:0000256" key="1">
    <source>
        <dbReference type="ARBA" id="ARBA00022734"/>
    </source>
</evidence>
<evidence type="ECO:0000256" key="3">
    <source>
        <dbReference type="RuleBase" id="RU102079"/>
    </source>
</evidence>